<reference evidence="1" key="1">
    <citation type="submission" date="2021-04" db="EMBL/GenBank/DDBJ databases">
        <authorList>
            <person name="Hartkoorn R.C."/>
            <person name="Beaudoing E."/>
            <person name="Hot D."/>
        </authorList>
    </citation>
    <scope>NUCLEOTIDE SEQUENCE</scope>
    <source>
        <strain evidence="1">NRRL B-16292</strain>
    </source>
</reference>
<dbReference type="EMBL" id="CP073720">
    <property type="protein sequence ID" value="UWP85810.1"/>
    <property type="molecule type" value="Genomic_DNA"/>
</dbReference>
<organism evidence="1 2">
    <name type="scientific">Dactylosporangium fulvum</name>
    <dbReference type="NCBI Taxonomy" id="53359"/>
    <lineage>
        <taxon>Bacteria</taxon>
        <taxon>Bacillati</taxon>
        <taxon>Actinomycetota</taxon>
        <taxon>Actinomycetes</taxon>
        <taxon>Micromonosporales</taxon>
        <taxon>Micromonosporaceae</taxon>
        <taxon>Dactylosporangium</taxon>
    </lineage>
</organism>
<accession>A0ABY5W719</accession>
<name>A0ABY5W719_9ACTN</name>
<dbReference type="Proteomes" id="UP001059617">
    <property type="component" value="Chromosome"/>
</dbReference>
<evidence type="ECO:0000313" key="2">
    <source>
        <dbReference type="Proteomes" id="UP001059617"/>
    </source>
</evidence>
<protein>
    <submittedName>
        <fullName evidence="1">Uncharacterized protein</fullName>
    </submittedName>
</protein>
<dbReference type="RefSeq" id="WP_259864092.1">
    <property type="nucleotide sequence ID" value="NZ_BAAAST010000073.1"/>
</dbReference>
<reference evidence="1" key="2">
    <citation type="submission" date="2022-09" db="EMBL/GenBank/DDBJ databases">
        <title>Biosynthetic gene clusters of Dactylosporangioum fulvum.</title>
        <authorList>
            <person name="Caradec T."/>
        </authorList>
    </citation>
    <scope>NUCLEOTIDE SEQUENCE</scope>
    <source>
        <strain evidence="1">NRRL B-16292</strain>
    </source>
</reference>
<evidence type="ECO:0000313" key="1">
    <source>
        <dbReference type="EMBL" id="UWP85810.1"/>
    </source>
</evidence>
<proteinExistence type="predicted"/>
<gene>
    <name evidence="1" type="ORF">Dfulv_16820</name>
</gene>
<sequence>MTPDHPGLLRRAAKHVRELAAATTPSPWTVESWSHGWDDGHTWRINGPTGDDLVTPCALQTSTETPAEFARADADVEYAALMHPPVGMALAVLFERSADAMAALDDVLRRGRMAEPQLAHFADLMEVVRVARQVLREEVAR</sequence>
<keyword evidence="2" id="KW-1185">Reference proteome</keyword>